<dbReference type="PANTHER" id="PTHR43133">
    <property type="entry name" value="RNA POLYMERASE ECF-TYPE SIGMA FACTO"/>
    <property type="match status" value="1"/>
</dbReference>
<keyword evidence="5" id="KW-0804">Transcription</keyword>
<feature type="domain" description="RNA polymerase sigma factor 70 region 4 type 2" evidence="7">
    <location>
        <begin position="125"/>
        <end position="176"/>
    </location>
</feature>
<evidence type="ECO:0000259" key="6">
    <source>
        <dbReference type="Pfam" id="PF04542"/>
    </source>
</evidence>
<dbReference type="InterPro" id="IPR036388">
    <property type="entry name" value="WH-like_DNA-bd_sf"/>
</dbReference>
<dbReference type="InterPro" id="IPR013324">
    <property type="entry name" value="RNA_pol_sigma_r3/r4-like"/>
</dbReference>
<dbReference type="PANTHER" id="PTHR43133:SF8">
    <property type="entry name" value="RNA POLYMERASE SIGMA FACTOR HI_1459-RELATED"/>
    <property type="match status" value="1"/>
</dbReference>
<dbReference type="GeneID" id="86940464"/>
<comment type="similarity">
    <text evidence="1">Belongs to the sigma-70 factor family. ECF subfamily.</text>
</comment>
<dbReference type="Proteomes" id="UP000018466">
    <property type="component" value="Unassembled WGS sequence"/>
</dbReference>
<organism evidence="8 9">
    <name type="scientific">Stomatobaculum longum</name>
    <dbReference type="NCBI Taxonomy" id="796942"/>
    <lineage>
        <taxon>Bacteria</taxon>
        <taxon>Bacillati</taxon>
        <taxon>Bacillota</taxon>
        <taxon>Clostridia</taxon>
        <taxon>Lachnospirales</taxon>
        <taxon>Lachnospiraceae</taxon>
        <taxon>Stomatobaculum</taxon>
    </lineage>
</organism>
<keyword evidence="4" id="KW-0238">DNA-binding</keyword>
<dbReference type="InterPro" id="IPR013325">
    <property type="entry name" value="RNA_pol_sigma_r2"/>
</dbReference>
<dbReference type="GO" id="GO:0003677">
    <property type="term" value="F:DNA binding"/>
    <property type="evidence" value="ECO:0007669"/>
    <property type="project" value="UniProtKB-KW"/>
</dbReference>
<reference evidence="8 9" key="1">
    <citation type="submission" date="2011-10" db="EMBL/GenBank/DDBJ databases">
        <title>The Genome Sequence of Lachnospiraceae bacterium ACC2.</title>
        <authorList>
            <consortium name="The Broad Institute Genome Sequencing Platform"/>
            <person name="Earl A."/>
            <person name="Ward D."/>
            <person name="Feldgarden M."/>
            <person name="Gevers D."/>
            <person name="Sizova M."/>
            <person name="Hazen A."/>
            <person name="Epstein S."/>
            <person name="Young S.K."/>
            <person name="Zeng Q."/>
            <person name="Gargeya S."/>
            <person name="Fitzgerald M."/>
            <person name="Haas B."/>
            <person name="Abouelleil A."/>
            <person name="Alvarado L."/>
            <person name="Arachchi H.M."/>
            <person name="Berlin A."/>
            <person name="Brown A."/>
            <person name="Chapman S.B."/>
            <person name="Chen Z."/>
            <person name="Dunbar C."/>
            <person name="Freedman E."/>
            <person name="Gearin G."/>
            <person name="Goldberg J."/>
            <person name="Griggs A."/>
            <person name="Gujja S."/>
            <person name="Heiman D."/>
            <person name="Howarth C."/>
            <person name="Larson L."/>
            <person name="Lui A."/>
            <person name="MacDonald P.J.P."/>
            <person name="Montmayeur A."/>
            <person name="Murphy C."/>
            <person name="Neiman D."/>
            <person name="Pearson M."/>
            <person name="Priest M."/>
            <person name="Roberts A."/>
            <person name="Saif S."/>
            <person name="Shea T."/>
            <person name="Shenoy N."/>
            <person name="Sisk P."/>
            <person name="Stolte C."/>
            <person name="Sykes S."/>
            <person name="Wortman J."/>
            <person name="Nusbaum C."/>
            <person name="Birren B."/>
        </authorList>
    </citation>
    <scope>NUCLEOTIDE SEQUENCE [LARGE SCALE GENOMIC DNA]</scope>
    <source>
        <strain evidence="8 9">ACC2</strain>
    </source>
</reference>
<keyword evidence="2" id="KW-0805">Transcription regulation</keyword>
<evidence type="ECO:0000313" key="9">
    <source>
        <dbReference type="Proteomes" id="UP000018466"/>
    </source>
</evidence>
<dbReference type="InterPro" id="IPR014284">
    <property type="entry name" value="RNA_pol_sigma-70_dom"/>
</dbReference>
<evidence type="ECO:0000256" key="3">
    <source>
        <dbReference type="ARBA" id="ARBA00023082"/>
    </source>
</evidence>
<evidence type="ECO:0000313" key="8">
    <source>
        <dbReference type="EMBL" id="EHO17088.1"/>
    </source>
</evidence>
<dbReference type="NCBIfam" id="TIGR02937">
    <property type="entry name" value="sigma70-ECF"/>
    <property type="match status" value="1"/>
</dbReference>
<dbReference type="EMBL" id="AGEL01000006">
    <property type="protein sequence ID" value="EHO17088.1"/>
    <property type="molecule type" value="Genomic_DNA"/>
</dbReference>
<evidence type="ECO:0000256" key="1">
    <source>
        <dbReference type="ARBA" id="ARBA00010641"/>
    </source>
</evidence>
<dbReference type="InterPro" id="IPR007627">
    <property type="entry name" value="RNA_pol_sigma70_r2"/>
</dbReference>
<dbReference type="GO" id="GO:0016987">
    <property type="term" value="F:sigma factor activity"/>
    <property type="evidence" value="ECO:0007669"/>
    <property type="project" value="UniProtKB-KW"/>
</dbReference>
<dbReference type="AlphaFoldDB" id="A0AA36Y5A0"/>
<sequence length="186" mass="21773">MTEQELLALYEQRDQRAIQETEAAYGRYLSKVAGAVLSSREDVEECLNDTWLRAWNSIPPEKPKYFRAYLSRIVKNLALSLFRKQHAEKRCSEQYQLALDELDEDVLPTGESTEEAADKNRLAACIDRFLEKLPKTQRILFVRRYFYTDSIQEIALRQGMSESAVKVSLYRIRKNLALVLREEEFL</sequence>
<evidence type="ECO:0000256" key="5">
    <source>
        <dbReference type="ARBA" id="ARBA00023163"/>
    </source>
</evidence>
<proteinExistence type="inferred from homology"/>
<protein>
    <submittedName>
        <fullName evidence="8">Sigma-70 family RNA polymerase sigma factor</fullName>
    </submittedName>
</protein>
<evidence type="ECO:0000259" key="7">
    <source>
        <dbReference type="Pfam" id="PF08281"/>
    </source>
</evidence>
<dbReference type="RefSeq" id="WP_009532520.1">
    <property type="nucleotide sequence ID" value="NZ_JH590862.1"/>
</dbReference>
<name>A0AA36Y5A0_9FIRM</name>
<dbReference type="SUPFAM" id="SSF88659">
    <property type="entry name" value="Sigma3 and sigma4 domains of RNA polymerase sigma factors"/>
    <property type="match status" value="1"/>
</dbReference>
<dbReference type="GO" id="GO:0006352">
    <property type="term" value="P:DNA-templated transcription initiation"/>
    <property type="evidence" value="ECO:0007669"/>
    <property type="project" value="InterPro"/>
</dbReference>
<keyword evidence="9" id="KW-1185">Reference proteome</keyword>
<dbReference type="Gene3D" id="1.10.10.10">
    <property type="entry name" value="Winged helix-like DNA-binding domain superfamily/Winged helix DNA-binding domain"/>
    <property type="match status" value="1"/>
</dbReference>
<evidence type="ECO:0000256" key="2">
    <source>
        <dbReference type="ARBA" id="ARBA00023015"/>
    </source>
</evidence>
<dbReference type="Gene3D" id="1.10.1740.10">
    <property type="match status" value="1"/>
</dbReference>
<keyword evidence="3" id="KW-0731">Sigma factor</keyword>
<gene>
    <name evidence="8" type="ORF">HMPREF9623_00687</name>
</gene>
<comment type="caution">
    <text evidence="8">The sequence shown here is derived from an EMBL/GenBank/DDBJ whole genome shotgun (WGS) entry which is preliminary data.</text>
</comment>
<accession>A0AA36Y5A0</accession>
<dbReference type="Pfam" id="PF04542">
    <property type="entry name" value="Sigma70_r2"/>
    <property type="match status" value="1"/>
</dbReference>
<dbReference type="InterPro" id="IPR039425">
    <property type="entry name" value="RNA_pol_sigma-70-like"/>
</dbReference>
<dbReference type="Pfam" id="PF08281">
    <property type="entry name" value="Sigma70_r4_2"/>
    <property type="match status" value="1"/>
</dbReference>
<evidence type="ECO:0000256" key="4">
    <source>
        <dbReference type="ARBA" id="ARBA00023125"/>
    </source>
</evidence>
<dbReference type="SUPFAM" id="SSF88946">
    <property type="entry name" value="Sigma2 domain of RNA polymerase sigma factors"/>
    <property type="match status" value="1"/>
</dbReference>
<dbReference type="InterPro" id="IPR013249">
    <property type="entry name" value="RNA_pol_sigma70_r4_t2"/>
</dbReference>
<feature type="domain" description="RNA polymerase sigma-70 region 2" evidence="6">
    <location>
        <begin position="24"/>
        <end position="86"/>
    </location>
</feature>